<keyword evidence="2" id="KW-0963">Cytoplasm</keyword>
<dbReference type="SMART" id="SM00320">
    <property type="entry name" value="WD40"/>
    <property type="match status" value="6"/>
</dbReference>
<dbReference type="Proteomes" id="UP000054018">
    <property type="component" value="Unassembled WGS sequence"/>
</dbReference>
<dbReference type="Pfam" id="PF00400">
    <property type="entry name" value="WD40"/>
    <property type="match status" value="6"/>
</dbReference>
<name>A0A0C9YSI9_9AGAM</name>
<dbReference type="PANTHER" id="PTHR22842:SF3">
    <property type="entry name" value="WD REPEAT DOMAIN-CONTAINING PROTEIN 83"/>
    <property type="match status" value="1"/>
</dbReference>
<dbReference type="EMBL" id="KN833694">
    <property type="protein sequence ID" value="KIK27930.1"/>
    <property type="molecule type" value="Genomic_DNA"/>
</dbReference>
<keyword evidence="4" id="KW-0677">Repeat</keyword>
<dbReference type="InterPro" id="IPR019775">
    <property type="entry name" value="WD40_repeat_CS"/>
</dbReference>
<dbReference type="PROSITE" id="PS50294">
    <property type="entry name" value="WD_REPEATS_REGION"/>
    <property type="match status" value="3"/>
</dbReference>
<keyword evidence="3 6" id="KW-0853">WD repeat</keyword>
<dbReference type="SMART" id="SM00564">
    <property type="entry name" value="PQQ"/>
    <property type="match status" value="2"/>
</dbReference>
<dbReference type="STRING" id="765257.A0A0C9YSI9"/>
<feature type="repeat" description="WD" evidence="6">
    <location>
        <begin position="61"/>
        <end position="102"/>
    </location>
</feature>
<dbReference type="OrthoDB" id="1068471at2759"/>
<evidence type="ECO:0000256" key="1">
    <source>
        <dbReference type="ARBA" id="ARBA00004496"/>
    </source>
</evidence>
<keyword evidence="9" id="KW-1185">Reference proteome</keyword>
<dbReference type="InterPro" id="IPR051980">
    <property type="entry name" value="WD_repeat_MORG1"/>
</dbReference>
<dbReference type="CDD" id="cd00200">
    <property type="entry name" value="WD40"/>
    <property type="match status" value="1"/>
</dbReference>
<evidence type="ECO:0000256" key="7">
    <source>
        <dbReference type="SAM" id="MobiDB-lite"/>
    </source>
</evidence>
<dbReference type="InterPro" id="IPR020472">
    <property type="entry name" value="WD40_PAC1"/>
</dbReference>
<feature type="repeat" description="WD" evidence="6">
    <location>
        <begin position="18"/>
        <end position="60"/>
    </location>
</feature>
<sequence length="332" mass="35853">MSPSRGPQVLPRKLHTTLGTHRGPVHVVRYAKGSAKYILSGGQDRIVRLWNPDLGTEIKAFEAHGYEVLSISVSHDNAKFASSGGDRSVFVWDVAAGLTSRRLAGHTGKVFTVEFNVDATVLASGSYDATVRLWDLRSQSRAPIQVLEEAKDAVQTLHVDGTTIISGSVDGYVRTYDLRKGELRADFIGQPVTSVIPSADGTTFLVATLDSHVRLFDVGTGKLLNTFTGHSHTSYRCRACFGHAEASVVCGDEDGRVWAWDLVDATVLQPNPPPKVHNKRKRTGCAGAGSPTSPKREVALAYSEKPETGRESYEGGGEEGEGRGIPESKARR</sequence>
<feature type="region of interest" description="Disordered" evidence="7">
    <location>
        <begin position="271"/>
        <end position="332"/>
    </location>
</feature>
<protein>
    <submittedName>
        <fullName evidence="8">Uncharacterized protein</fullName>
    </submittedName>
</protein>
<gene>
    <name evidence="8" type="ORF">PISMIDRAFT_27786</name>
</gene>
<evidence type="ECO:0000256" key="3">
    <source>
        <dbReference type="ARBA" id="ARBA00022574"/>
    </source>
</evidence>
<evidence type="ECO:0000256" key="4">
    <source>
        <dbReference type="ARBA" id="ARBA00022737"/>
    </source>
</evidence>
<organism evidence="8 9">
    <name type="scientific">Pisolithus microcarpus 441</name>
    <dbReference type="NCBI Taxonomy" id="765257"/>
    <lineage>
        <taxon>Eukaryota</taxon>
        <taxon>Fungi</taxon>
        <taxon>Dikarya</taxon>
        <taxon>Basidiomycota</taxon>
        <taxon>Agaricomycotina</taxon>
        <taxon>Agaricomycetes</taxon>
        <taxon>Agaricomycetidae</taxon>
        <taxon>Boletales</taxon>
        <taxon>Sclerodermatineae</taxon>
        <taxon>Pisolithaceae</taxon>
        <taxon>Pisolithus</taxon>
    </lineage>
</organism>
<proteinExistence type="inferred from homology"/>
<dbReference type="PANTHER" id="PTHR22842">
    <property type="entry name" value="WD40 REPEAT PROTEIN"/>
    <property type="match status" value="1"/>
</dbReference>
<evidence type="ECO:0000256" key="2">
    <source>
        <dbReference type="ARBA" id="ARBA00022490"/>
    </source>
</evidence>
<evidence type="ECO:0000256" key="6">
    <source>
        <dbReference type="PROSITE-ProRule" id="PRU00221"/>
    </source>
</evidence>
<dbReference type="PROSITE" id="PS50082">
    <property type="entry name" value="WD_REPEATS_2"/>
    <property type="match status" value="3"/>
</dbReference>
<comment type="subcellular location">
    <subcellularLocation>
        <location evidence="1">Cytoplasm</location>
    </subcellularLocation>
</comment>
<dbReference type="AlphaFoldDB" id="A0A0C9YSI9"/>
<feature type="repeat" description="WD" evidence="6">
    <location>
        <begin position="103"/>
        <end position="144"/>
    </location>
</feature>
<reference evidence="9" key="2">
    <citation type="submission" date="2015-01" db="EMBL/GenBank/DDBJ databases">
        <title>Evolutionary Origins and Diversification of the Mycorrhizal Mutualists.</title>
        <authorList>
            <consortium name="DOE Joint Genome Institute"/>
            <consortium name="Mycorrhizal Genomics Consortium"/>
            <person name="Kohler A."/>
            <person name="Kuo A."/>
            <person name="Nagy L.G."/>
            <person name="Floudas D."/>
            <person name="Copeland A."/>
            <person name="Barry K.W."/>
            <person name="Cichocki N."/>
            <person name="Veneault-Fourrey C."/>
            <person name="LaButti K."/>
            <person name="Lindquist E.A."/>
            <person name="Lipzen A."/>
            <person name="Lundell T."/>
            <person name="Morin E."/>
            <person name="Murat C."/>
            <person name="Riley R."/>
            <person name="Ohm R."/>
            <person name="Sun H."/>
            <person name="Tunlid A."/>
            <person name="Henrissat B."/>
            <person name="Grigoriev I.V."/>
            <person name="Hibbett D.S."/>
            <person name="Martin F."/>
        </authorList>
    </citation>
    <scope>NUCLEOTIDE SEQUENCE [LARGE SCALE GENOMIC DNA]</scope>
    <source>
        <strain evidence="9">441</strain>
    </source>
</reference>
<accession>A0A0C9YSI9</accession>
<dbReference type="InterPro" id="IPR018391">
    <property type="entry name" value="PQQ_b-propeller_rpt"/>
</dbReference>
<dbReference type="InterPro" id="IPR001680">
    <property type="entry name" value="WD40_rpt"/>
</dbReference>
<dbReference type="InterPro" id="IPR036322">
    <property type="entry name" value="WD40_repeat_dom_sf"/>
</dbReference>
<dbReference type="PROSITE" id="PS00678">
    <property type="entry name" value="WD_REPEATS_1"/>
    <property type="match status" value="1"/>
</dbReference>
<dbReference type="GO" id="GO:0005737">
    <property type="term" value="C:cytoplasm"/>
    <property type="evidence" value="ECO:0007669"/>
    <property type="project" value="UniProtKB-SubCell"/>
</dbReference>
<dbReference type="InterPro" id="IPR015943">
    <property type="entry name" value="WD40/YVTN_repeat-like_dom_sf"/>
</dbReference>
<comment type="similarity">
    <text evidence="5">Belongs to the WD repeat MORG1 family.</text>
</comment>
<dbReference type="SUPFAM" id="SSF50978">
    <property type="entry name" value="WD40 repeat-like"/>
    <property type="match status" value="1"/>
</dbReference>
<evidence type="ECO:0000313" key="9">
    <source>
        <dbReference type="Proteomes" id="UP000054018"/>
    </source>
</evidence>
<dbReference type="PRINTS" id="PR00320">
    <property type="entry name" value="GPROTEINBRPT"/>
</dbReference>
<feature type="compositionally biased region" description="Basic and acidic residues" evidence="7">
    <location>
        <begin position="294"/>
        <end position="313"/>
    </location>
</feature>
<dbReference type="GO" id="GO:0071013">
    <property type="term" value="C:catalytic step 2 spliceosome"/>
    <property type="evidence" value="ECO:0007669"/>
    <property type="project" value="TreeGrafter"/>
</dbReference>
<feature type="compositionally biased region" description="Basic and acidic residues" evidence="7">
    <location>
        <begin position="320"/>
        <end position="332"/>
    </location>
</feature>
<evidence type="ECO:0000313" key="8">
    <source>
        <dbReference type="EMBL" id="KIK27930.1"/>
    </source>
</evidence>
<dbReference type="GO" id="GO:0000398">
    <property type="term" value="P:mRNA splicing, via spliceosome"/>
    <property type="evidence" value="ECO:0007669"/>
    <property type="project" value="TreeGrafter"/>
</dbReference>
<dbReference type="HOGENOM" id="CLU_000288_57_1_1"/>
<dbReference type="Gene3D" id="2.130.10.10">
    <property type="entry name" value="YVTN repeat-like/Quinoprotein amine dehydrogenase"/>
    <property type="match status" value="1"/>
</dbReference>
<evidence type="ECO:0000256" key="5">
    <source>
        <dbReference type="ARBA" id="ARBA00038145"/>
    </source>
</evidence>
<reference evidence="8 9" key="1">
    <citation type="submission" date="2014-04" db="EMBL/GenBank/DDBJ databases">
        <authorList>
            <consortium name="DOE Joint Genome Institute"/>
            <person name="Kuo A."/>
            <person name="Kohler A."/>
            <person name="Costa M.D."/>
            <person name="Nagy L.G."/>
            <person name="Floudas D."/>
            <person name="Copeland A."/>
            <person name="Barry K.W."/>
            <person name="Cichocki N."/>
            <person name="Veneault-Fourrey C."/>
            <person name="LaButti K."/>
            <person name="Lindquist E.A."/>
            <person name="Lipzen A."/>
            <person name="Lundell T."/>
            <person name="Morin E."/>
            <person name="Murat C."/>
            <person name="Sun H."/>
            <person name="Tunlid A."/>
            <person name="Henrissat B."/>
            <person name="Grigoriev I.V."/>
            <person name="Hibbett D.S."/>
            <person name="Martin F."/>
            <person name="Nordberg H.P."/>
            <person name="Cantor M.N."/>
            <person name="Hua S.X."/>
        </authorList>
    </citation>
    <scope>NUCLEOTIDE SEQUENCE [LARGE SCALE GENOMIC DNA]</scope>
    <source>
        <strain evidence="8 9">441</strain>
    </source>
</reference>